<feature type="region of interest" description="Disordered" evidence="1">
    <location>
        <begin position="122"/>
        <end position="160"/>
    </location>
</feature>
<evidence type="ECO:0000313" key="2">
    <source>
        <dbReference type="EMBL" id="CAF9936017.1"/>
    </source>
</evidence>
<dbReference type="EMBL" id="CAJPDR010000427">
    <property type="protein sequence ID" value="CAF9936017.1"/>
    <property type="molecule type" value="Genomic_DNA"/>
</dbReference>
<comment type="caution">
    <text evidence="2">The sequence shown here is derived from an EMBL/GenBank/DDBJ whole genome shotgun (WGS) entry which is preliminary data.</text>
</comment>
<dbReference type="AlphaFoldDB" id="A0A8H3G7K3"/>
<sequence length="160" mass="17042">MPFPPLSSAHKDRIQQHLLHGLAVASIAALEGVGKSSVYRIIDNLRAFGSHTAPAPATATATTKRGRPCAISPAARIGLRAFVEGRPGARQDEMRCALLDSFDLAVSQPTISNTLRAMKIGRKRGRREVGGVSASRSKRDLSEESGREGDLITGLCENSP</sequence>
<protein>
    <submittedName>
        <fullName evidence="2">Uncharacterized protein</fullName>
    </submittedName>
</protein>
<dbReference type="InterPro" id="IPR009057">
    <property type="entry name" value="Homeodomain-like_sf"/>
</dbReference>
<dbReference type="Proteomes" id="UP000664203">
    <property type="component" value="Unassembled WGS sequence"/>
</dbReference>
<organism evidence="2 3">
    <name type="scientific">Alectoria fallacina</name>
    <dbReference type="NCBI Taxonomy" id="1903189"/>
    <lineage>
        <taxon>Eukaryota</taxon>
        <taxon>Fungi</taxon>
        <taxon>Dikarya</taxon>
        <taxon>Ascomycota</taxon>
        <taxon>Pezizomycotina</taxon>
        <taxon>Lecanoromycetes</taxon>
        <taxon>OSLEUM clade</taxon>
        <taxon>Lecanoromycetidae</taxon>
        <taxon>Lecanorales</taxon>
        <taxon>Lecanorineae</taxon>
        <taxon>Parmeliaceae</taxon>
        <taxon>Alectoria</taxon>
    </lineage>
</organism>
<reference evidence="2" key="1">
    <citation type="submission" date="2021-03" db="EMBL/GenBank/DDBJ databases">
        <authorList>
            <person name="Tagirdzhanova G."/>
        </authorList>
    </citation>
    <scope>NUCLEOTIDE SEQUENCE</scope>
</reference>
<feature type="compositionally biased region" description="Basic and acidic residues" evidence="1">
    <location>
        <begin position="137"/>
        <end position="150"/>
    </location>
</feature>
<dbReference type="OrthoDB" id="5388375at2759"/>
<gene>
    <name evidence="2" type="ORF">ALECFALPRED_006659</name>
</gene>
<proteinExistence type="predicted"/>
<accession>A0A8H3G7K3</accession>
<keyword evidence="3" id="KW-1185">Reference proteome</keyword>
<evidence type="ECO:0000313" key="3">
    <source>
        <dbReference type="Proteomes" id="UP000664203"/>
    </source>
</evidence>
<dbReference type="SUPFAM" id="SSF46689">
    <property type="entry name" value="Homeodomain-like"/>
    <property type="match status" value="1"/>
</dbReference>
<name>A0A8H3G7K3_9LECA</name>
<evidence type="ECO:0000256" key="1">
    <source>
        <dbReference type="SAM" id="MobiDB-lite"/>
    </source>
</evidence>